<sequence>MAVSHFDRFLIEATTPDLDPTHRLSEDQLYGLYVSWCRLNHRLPATDADFRAATRQHHGHVSRRRMTGPAAADYILATYPVMI</sequence>
<name>A0A3P5XTG2_9MICC</name>
<dbReference type="RefSeq" id="WP_124093011.1">
    <property type="nucleotide sequence ID" value="NZ_CBCRYA010000001.1"/>
</dbReference>
<evidence type="ECO:0008006" key="3">
    <source>
        <dbReference type="Google" id="ProtNLM"/>
    </source>
</evidence>
<keyword evidence="2" id="KW-1185">Reference proteome</keyword>
<reference evidence="1 2" key="1">
    <citation type="submission" date="2018-11" db="EMBL/GenBank/DDBJ databases">
        <authorList>
            <person name="Criscuolo A."/>
        </authorList>
    </citation>
    <scope>NUCLEOTIDE SEQUENCE [LARGE SCALE GENOMIC DNA]</scope>
    <source>
        <strain evidence="1">AT11b</strain>
    </source>
</reference>
<dbReference type="AlphaFoldDB" id="A0A3P5XTG2"/>
<evidence type="ECO:0000313" key="2">
    <source>
        <dbReference type="Proteomes" id="UP000280861"/>
    </source>
</evidence>
<protein>
    <recommendedName>
        <fullName evidence="3">DNA primase/nucleoside triphosphatase C-terminal domain-containing protein</fullName>
    </recommendedName>
</protein>
<dbReference type="Proteomes" id="UP000280861">
    <property type="component" value="Unassembled WGS sequence"/>
</dbReference>
<evidence type="ECO:0000313" key="1">
    <source>
        <dbReference type="EMBL" id="VDC31305.1"/>
    </source>
</evidence>
<accession>A0A3P5XTG2</accession>
<dbReference type="OrthoDB" id="4947997at2"/>
<dbReference type="EMBL" id="UXAU01000038">
    <property type="protein sequence ID" value="VDC31305.1"/>
    <property type="molecule type" value="Genomic_DNA"/>
</dbReference>
<gene>
    <name evidence="1" type="ORF">PSET11_02940</name>
</gene>
<organism evidence="1 2">
    <name type="scientific">Arthrobacter ulcerisalmonis</name>
    <dbReference type="NCBI Taxonomy" id="2483813"/>
    <lineage>
        <taxon>Bacteria</taxon>
        <taxon>Bacillati</taxon>
        <taxon>Actinomycetota</taxon>
        <taxon>Actinomycetes</taxon>
        <taxon>Micrococcales</taxon>
        <taxon>Micrococcaceae</taxon>
        <taxon>Arthrobacter</taxon>
    </lineage>
</organism>
<proteinExistence type="predicted"/>